<name>A0A8J2WZZ2_9STRA</name>
<reference evidence="8" key="1">
    <citation type="submission" date="2021-11" db="EMBL/GenBank/DDBJ databases">
        <authorList>
            <consortium name="Genoscope - CEA"/>
            <person name="William W."/>
        </authorList>
    </citation>
    <scope>NUCLEOTIDE SEQUENCE</scope>
</reference>
<organism evidence="8 9">
    <name type="scientific">Pelagomonas calceolata</name>
    <dbReference type="NCBI Taxonomy" id="35677"/>
    <lineage>
        <taxon>Eukaryota</taxon>
        <taxon>Sar</taxon>
        <taxon>Stramenopiles</taxon>
        <taxon>Ochrophyta</taxon>
        <taxon>Pelagophyceae</taxon>
        <taxon>Pelagomonadales</taxon>
        <taxon>Pelagomonadaceae</taxon>
        <taxon>Pelagomonas</taxon>
    </lineage>
</organism>
<evidence type="ECO:0000256" key="3">
    <source>
        <dbReference type="ARBA" id="ARBA00022448"/>
    </source>
</evidence>
<evidence type="ECO:0000256" key="4">
    <source>
        <dbReference type="ARBA" id="ARBA00022692"/>
    </source>
</evidence>
<comment type="caution">
    <text evidence="8">The sequence shown here is derived from an EMBL/GenBank/DDBJ whole genome shotgun (WGS) entry which is preliminary data.</text>
</comment>
<protein>
    <submittedName>
        <fullName evidence="8">Uncharacterized protein</fullName>
    </submittedName>
</protein>
<evidence type="ECO:0000313" key="8">
    <source>
        <dbReference type="EMBL" id="CAH0368636.1"/>
    </source>
</evidence>
<sequence length="299" mass="32528">MAAVTVDGTVVEEEKVDLEIPQEKVDVKKADEAEPESAGGCDVCLPPNGLIGCGAYDYKYLCLPSMPWSRGGVAPPQFLGKDARLPLLLALVMGFQHALAMVAGIATSGGMLIAGDTCFPWQYDSAMCEAQNYLVSAAWITSGILTIIQVFRAKIRGTPYYLGTGLLSVMGTSFTFLPIAREMVARCVEIKILRRVQSPSDANDFDTTCAAVSGVFTPAVTESETTRTCANDNGRCCNHYNKREDSHRTTLIILLKTPYAIGTIAALFLHLLLPEDRVLDEEKEHYPRAFSDGEIAYET</sequence>
<keyword evidence="9" id="KW-1185">Reference proteome</keyword>
<evidence type="ECO:0000256" key="7">
    <source>
        <dbReference type="SAM" id="Phobius"/>
    </source>
</evidence>
<evidence type="ECO:0000256" key="6">
    <source>
        <dbReference type="ARBA" id="ARBA00023136"/>
    </source>
</evidence>
<comment type="subcellular location">
    <subcellularLocation>
        <location evidence="1">Membrane</location>
        <topology evidence="1">Multi-pass membrane protein</topology>
    </subcellularLocation>
</comment>
<keyword evidence="5 7" id="KW-1133">Transmembrane helix</keyword>
<proteinExistence type="inferred from homology"/>
<keyword evidence="4 7" id="KW-0812">Transmembrane</keyword>
<dbReference type="EMBL" id="CAKKNE010000002">
    <property type="protein sequence ID" value="CAH0368636.1"/>
    <property type="molecule type" value="Genomic_DNA"/>
</dbReference>
<evidence type="ECO:0000256" key="1">
    <source>
        <dbReference type="ARBA" id="ARBA00004141"/>
    </source>
</evidence>
<evidence type="ECO:0000313" key="9">
    <source>
        <dbReference type="Proteomes" id="UP000789595"/>
    </source>
</evidence>
<keyword evidence="3" id="KW-0813">Transport</keyword>
<evidence type="ECO:0000256" key="2">
    <source>
        <dbReference type="ARBA" id="ARBA00008821"/>
    </source>
</evidence>
<dbReference type="GO" id="GO:0005886">
    <property type="term" value="C:plasma membrane"/>
    <property type="evidence" value="ECO:0007669"/>
    <property type="project" value="TreeGrafter"/>
</dbReference>
<dbReference type="Pfam" id="PF00860">
    <property type="entry name" value="Xan_ur_permease"/>
    <property type="match status" value="1"/>
</dbReference>
<dbReference type="PANTHER" id="PTHR42810">
    <property type="entry name" value="PURINE PERMEASE C1399.01C-RELATED"/>
    <property type="match status" value="1"/>
</dbReference>
<dbReference type="InterPro" id="IPR006043">
    <property type="entry name" value="NCS2"/>
</dbReference>
<dbReference type="OrthoDB" id="1641903at2759"/>
<feature type="transmembrane region" description="Helical" evidence="7">
    <location>
        <begin position="133"/>
        <end position="153"/>
    </location>
</feature>
<dbReference type="GO" id="GO:0042907">
    <property type="term" value="F:xanthine transmembrane transporter activity"/>
    <property type="evidence" value="ECO:0007669"/>
    <property type="project" value="TreeGrafter"/>
</dbReference>
<dbReference type="AlphaFoldDB" id="A0A8J2WZZ2"/>
<feature type="transmembrane region" description="Helical" evidence="7">
    <location>
        <begin position="87"/>
        <end position="113"/>
    </location>
</feature>
<feature type="transmembrane region" description="Helical" evidence="7">
    <location>
        <begin position="251"/>
        <end position="273"/>
    </location>
</feature>
<keyword evidence="6 7" id="KW-0472">Membrane</keyword>
<feature type="transmembrane region" description="Helical" evidence="7">
    <location>
        <begin position="160"/>
        <end position="180"/>
    </location>
</feature>
<evidence type="ECO:0000256" key="5">
    <source>
        <dbReference type="ARBA" id="ARBA00022989"/>
    </source>
</evidence>
<gene>
    <name evidence="8" type="ORF">PECAL_2P17080</name>
</gene>
<dbReference type="Proteomes" id="UP000789595">
    <property type="component" value="Unassembled WGS sequence"/>
</dbReference>
<dbReference type="PANTHER" id="PTHR42810:SF2">
    <property type="entry name" value="PURINE PERMEASE C1399.01C-RELATED"/>
    <property type="match status" value="1"/>
</dbReference>
<comment type="similarity">
    <text evidence="2">Belongs to the nucleobase:cation symporter-2 (NCS2) (TC 2.A.40) family.</text>
</comment>
<accession>A0A8J2WZZ2</accession>